<organism evidence="5 6">
    <name type="scientific">Fusarium oxysporum f. sp. radicis-cucumerinum</name>
    <dbReference type="NCBI Taxonomy" id="327505"/>
    <lineage>
        <taxon>Eukaryota</taxon>
        <taxon>Fungi</taxon>
        <taxon>Dikarya</taxon>
        <taxon>Ascomycota</taxon>
        <taxon>Pezizomycotina</taxon>
        <taxon>Sordariomycetes</taxon>
        <taxon>Hypocreomycetidae</taxon>
        <taxon>Hypocreales</taxon>
        <taxon>Nectriaceae</taxon>
        <taxon>Fusarium</taxon>
        <taxon>Fusarium oxysporum species complex</taxon>
    </lineage>
</organism>
<accession>A0A2H3G0Q1</accession>
<dbReference type="Gene3D" id="1.25.40.20">
    <property type="entry name" value="Ankyrin repeat-containing domain"/>
    <property type="match status" value="3"/>
</dbReference>
<dbReference type="SMART" id="SM00248">
    <property type="entry name" value="ANK"/>
    <property type="match status" value="7"/>
</dbReference>
<sequence>MSATTSQPNERDWLEQKNFIRYEYLINNTSLKDLVVLLRAQGLYTTKGQLEYKLRTWSFSKNLDKQTWQYVERKIRQRKLRGKESDVIHCGRRLQKLKITKETNRHRETNIMVRFKAPPPSPKNPQLSICTPPTFQMSFEWPSSLPWLRLRETSWNTTINASSSNVLTVHQRDQASIALSLMIRVLVPQGRQNLSISLSKLITGVSNVMPEWYPGEHTKTAQNLFACPTAESLSEYFKVMVYMLSNSMVTEDDSQLDFYTSLMRIGIIDLRADLKKLRNENLTFRAFLERLFQFEIQKATSRFKHNTERSMPLDLITWLLELGQDPNCYCEVVLYNYPVLATPMQQATKAGNLELVELLLRYHACADIPQSRTHKEAFVNLALESGCSDAIKLRVLNLLFDHKFLNMDEMLRASIELRDEALMCKMLQCGVNVTSYETSWLHPKRRLELYVLSRRSRFANPSALMMAVQVGGRMADLMLDYLLLKGQPAPPILADACIAAAYGGHYAIVLRLDEMNSSGNFCNADGITPLQAAVVGGNATVCRYLLERYRGASSSLVLVAAVFVNIDVLQLLIDYGANPNARLYTDDIGLYDDFSIPGTRFSGCPLTILTMLLHQVNDHNHIEKSILKMIQNGAVLSYGHVARLSQHCLHTCLKEALSAGGDPNDDDGYGRTALQCAMARHFSVGVEVQTDSSVLFDEEFQTDGCLSFDNQDKRVVRRLTVKHLIQAGAKMTGGEVVRAIILRNKPLLLFLLQHGGTLTDIDDTGRGCLEAEIEARNDPSLQEALEMQEFAIDAGPFCAAIQRQDWALVERLFERAHQPISCHLLEGTAVGLAANAGQLTIMEKLLTRFSRHSVLTSAILPVSFGTDNIEVNGEYWDRAGFWRTPADEEGEHIRTEGSLLTLAALGQDTSGFRELLRRGCYMDTIAWSIVAQSERSSDYLHLLREFGTGLGTSTKQDIQFKTALCEAIDMGNYDVTRYLVEVGADVNEFDIDAPIWTTAKKLSPLQLAAKKNDIDIALYLLEKEAKVNAPPAFYQGATALQFASIGGYLGFARHLLQLGARINVRGAPVLGRSALEGAAENGRLDMLALLVHHGAVTTGRGRQQLINSVAYAQGRAHNTAAEWLQETCGWSDADQGLLELVNVNDEYPLGECLRWYCCDEYHDSDTDHFDVTISRKPGFTAIGDWKEMEPPDGKAKTSKIGKDARLFSQRLGVYCTEDMPIKKTVTSTSFRVQTQNATKQSTKTHILTCRTTIVKTQYPSGLDTTVTTTVRPIETVFVSATRTIVVNETVTLERQVPRNTHYHVCSKPGKNILGWAPDRRMIKEWTHQDHEINPTEVKVGDYISCCNECMKRPYCQISFFGKPPDATRDVPESCYMYITQNRNQCLDGAQPVYAKYIGDGKQAQLMGFNSWEAPYYTFSNGPCGQLKYGGQLPLVWWR</sequence>
<dbReference type="PANTHER" id="PTHR24198:SF165">
    <property type="entry name" value="ANKYRIN REPEAT-CONTAINING PROTEIN-RELATED"/>
    <property type="match status" value="1"/>
</dbReference>
<comment type="caution">
    <text evidence="5">The sequence shown here is derived from an EMBL/GenBank/DDBJ whole genome shotgun (WGS) entry which is preliminary data.</text>
</comment>
<dbReference type="InterPro" id="IPR002110">
    <property type="entry name" value="Ankyrin_rpt"/>
</dbReference>
<feature type="domain" description="Clr5" evidence="4">
    <location>
        <begin position="10"/>
        <end position="61"/>
    </location>
</feature>
<keyword evidence="1" id="KW-0677">Repeat</keyword>
<feature type="repeat" description="ANK" evidence="3">
    <location>
        <begin position="1035"/>
        <end position="1067"/>
    </location>
</feature>
<gene>
    <name evidence="5" type="ORF">AU210_013784</name>
</gene>
<dbReference type="Pfam" id="PF14420">
    <property type="entry name" value="Clr5"/>
    <property type="match status" value="1"/>
</dbReference>
<proteinExistence type="predicted"/>
<dbReference type="EMBL" id="MABQ02000010">
    <property type="protein sequence ID" value="PCD24667.1"/>
    <property type="molecule type" value="Genomic_DNA"/>
</dbReference>
<dbReference type="STRING" id="327505.A0A2H3G0Q1"/>
<evidence type="ECO:0000256" key="2">
    <source>
        <dbReference type="ARBA" id="ARBA00023043"/>
    </source>
</evidence>
<dbReference type="PANTHER" id="PTHR24198">
    <property type="entry name" value="ANKYRIN REPEAT AND PROTEIN KINASE DOMAIN-CONTAINING PROTEIN"/>
    <property type="match status" value="1"/>
</dbReference>
<feature type="repeat" description="ANK" evidence="3">
    <location>
        <begin position="1000"/>
        <end position="1032"/>
    </location>
</feature>
<reference evidence="5 6" key="2">
    <citation type="journal article" date="2017" name="Sci. Rep.">
        <title>A mobile pathogenicity chromosome in Fusarium oxysporum for infection of multiple cucurbit species.</title>
        <authorList>
            <person name="van Dam P."/>
            <person name="Fokkens L."/>
            <person name="Ayukawa Y."/>
            <person name="van der Gragt M."/>
            <person name="Ter Horst A."/>
            <person name="Brankovics B."/>
            <person name="Houterman P.M."/>
            <person name="Arie T."/>
            <person name="Rep M."/>
        </authorList>
    </citation>
    <scope>NUCLEOTIDE SEQUENCE [LARGE SCALE GENOMIC DNA]</scope>
    <source>
        <strain evidence="5 6">Forc016</strain>
    </source>
</reference>
<evidence type="ECO:0000259" key="4">
    <source>
        <dbReference type="Pfam" id="PF14420"/>
    </source>
</evidence>
<dbReference type="PROSITE" id="PS50088">
    <property type="entry name" value="ANK_REPEAT"/>
    <property type="match status" value="4"/>
</dbReference>
<dbReference type="Pfam" id="PF12796">
    <property type="entry name" value="Ank_2"/>
    <property type="match status" value="2"/>
</dbReference>
<dbReference type="PROSITE" id="PS50297">
    <property type="entry name" value="ANK_REP_REGION"/>
    <property type="match status" value="2"/>
</dbReference>
<evidence type="ECO:0000313" key="6">
    <source>
        <dbReference type="Proteomes" id="UP000219602"/>
    </source>
</evidence>
<dbReference type="InterPro" id="IPR036770">
    <property type="entry name" value="Ankyrin_rpt-contain_sf"/>
</dbReference>
<dbReference type="Proteomes" id="UP000219602">
    <property type="component" value="Chromosome 12"/>
</dbReference>
<evidence type="ECO:0000256" key="1">
    <source>
        <dbReference type="ARBA" id="ARBA00022737"/>
    </source>
</evidence>
<keyword evidence="2 3" id="KW-0040">ANK repeat</keyword>
<feature type="repeat" description="ANK" evidence="3">
    <location>
        <begin position="959"/>
        <end position="991"/>
    </location>
</feature>
<evidence type="ECO:0000256" key="3">
    <source>
        <dbReference type="PROSITE-ProRule" id="PRU00023"/>
    </source>
</evidence>
<dbReference type="InterPro" id="IPR025676">
    <property type="entry name" value="Clr5_dom"/>
</dbReference>
<name>A0A2H3G0Q1_FUSOX</name>
<protein>
    <recommendedName>
        <fullName evidence="4">Clr5 domain-containing protein</fullName>
    </recommendedName>
</protein>
<evidence type="ECO:0000313" key="5">
    <source>
        <dbReference type="EMBL" id="PCD24667.1"/>
    </source>
</evidence>
<reference evidence="5 6" key="1">
    <citation type="journal article" date="2016" name="Environ. Microbiol.">
        <title>Effector profiles distinguish formae speciales of Fusarium oxysporum.</title>
        <authorList>
            <person name="van Dam P."/>
            <person name="Fokkens L."/>
            <person name="Schmidt S.M."/>
            <person name="Linmans J.H."/>
            <person name="Kistler H.C."/>
            <person name="Ma L.J."/>
            <person name="Rep M."/>
        </authorList>
    </citation>
    <scope>NUCLEOTIDE SEQUENCE [LARGE SCALE GENOMIC DNA]</scope>
    <source>
        <strain evidence="5 6">Forc016</strain>
    </source>
</reference>
<feature type="repeat" description="ANK" evidence="3">
    <location>
        <begin position="1070"/>
        <end position="1102"/>
    </location>
</feature>
<dbReference type="SUPFAM" id="SSF48403">
    <property type="entry name" value="Ankyrin repeat"/>
    <property type="match status" value="2"/>
</dbReference>
<dbReference type="Pfam" id="PF00023">
    <property type="entry name" value="Ank"/>
    <property type="match status" value="1"/>
</dbReference>